<comment type="caution">
    <text evidence="1">The sequence shown here is derived from an EMBL/GenBank/DDBJ whole genome shotgun (WGS) entry which is preliminary data.</text>
</comment>
<name>A0A1Y2K2Q3_9PROT</name>
<dbReference type="AlphaFoldDB" id="A0A1Y2K2Q3"/>
<accession>A0A1Y2K2Q3</accession>
<gene>
    <name evidence="1" type="ORF">MAIT1_02003</name>
</gene>
<dbReference type="Proteomes" id="UP000194003">
    <property type="component" value="Unassembled WGS sequence"/>
</dbReference>
<evidence type="ECO:0000313" key="2">
    <source>
        <dbReference type="Proteomes" id="UP000194003"/>
    </source>
</evidence>
<dbReference type="STRING" id="1434232.MAIT1_02003"/>
<keyword evidence="2" id="KW-1185">Reference proteome</keyword>
<dbReference type="EMBL" id="LVJN01000020">
    <property type="protein sequence ID" value="OSM01937.1"/>
    <property type="molecule type" value="Genomic_DNA"/>
</dbReference>
<evidence type="ECO:0000313" key="1">
    <source>
        <dbReference type="EMBL" id="OSM01937.1"/>
    </source>
</evidence>
<sequence>MRTCRLRVRVVARAVQSRVFGQCRRLPVVMAPRAVAPIGTLRAQRHARAVARQMLRAIAGEPFAQPDVANALLRRAPHVRAPGDVKTTQHHIAAGVDVQTFEQERAGHVAGVDIRLRIRRPVGIEGGVVAPGEEFAADEVVHPHPLHPEAFRRIQVHPPLRHAGDHNARNPAQRVAQLQQAREIPHQRLPVEPDARFGVGGGVAGVDGDFDHLHLRGEQGAAVGLIQQRAVGDQPHAATDLLGVGQQLNGLWMQQRLAAARNAQVGGVGARFIGDGLEQRCRHIRRIPVTLADIGLRVGAVRTFGVARIDQRKHQHHGVIHSLGAHSVALLGVARWLHHGGLLLHGVTGGLGSSNRACAHGRRRVRFWLERLRWSQQKGEIRIPHGPHYSLGATRCAIFPGGRASHGYSPAGARRMGIAPRICGGYAVNALENPKLDPPAALLSPSPGPRLILRHCLYSGTPAS</sequence>
<proteinExistence type="predicted"/>
<protein>
    <submittedName>
        <fullName evidence="1">Uncharacterized protein</fullName>
    </submittedName>
</protein>
<organism evidence="1 2">
    <name type="scientific">Magnetofaba australis IT-1</name>
    <dbReference type="NCBI Taxonomy" id="1434232"/>
    <lineage>
        <taxon>Bacteria</taxon>
        <taxon>Pseudomonadati</taxon>
        <taxon>Pseudomonadota</taxon>
        <taxon>Magnetococcia</taxon>
        <taxon>Magnetococcales</taxon>
        <taxon>Magnetococcaceae</taxon>
        <taxon>Magnetofaba</taxon>
    </lineage>
</organism>
<reference evidence="1 2" key="1">
    <citation type="journal article" date="2016" name="BMC Genomics">
        <title>Combined genomic and structural analyses of a cultured magnetotactic bacterium reveals its niche adaptation to a dynamic environment.</title>
        <authorList>
            <person name="Araujo A.C."/>
            <person name="Morillo V."/>
            <person name="Cypriano J."/>
            <person name="Teixeira L.C."/>
            <person name="Leao P."/>
            <person name="Lyra S."/>
            <person name="Almeida L.G."/>
            <person name="Bazylinski D.A."/>
            <person name="Vasconcellos A.T."/>
            <person name="Abreu F."/>
            <person name="Lins U."/>
        </authorList>
    </citation>
    <scope>NUCLEOTIDE SEQUENCE [LARGE SCALE GENOMIC DNA]</scope>
    <source>
        <strain evidence="1 2">IT-1</strain>
    </source>
</reference>